<keyword evidence="2" id="KW-1185">Reference proteome</keyword>
<dbReference type="Proteomes" id="UP001299409">
    <property type="component" value="Unassembled WGS sequence"/>
</dbReference>
<reference evidence="1 2" key="1">
    <citation type="submission" date="2021-10" db="EMBL/GenBank/DDBJ databases">
        <title>Collection of gut derived symbiotic bacterial strains cultured from healthy donors.</title>
        <authorList>
            <person name="Lin H."/>
            <person name="Littmann E."/>
            <person name="Claire K."/>
            <person name="Pamer E."/>
        </authorList>
    </citation>
    <scope>NUCLEOTIDE SEQUENCE [LARGE SCALE GENOMIC DNA]</scope>
    <source>
        <strain evidence="1 2">MSK.17.68</strain>
    </source>
</reference>
<dbReference type="EMBL" id="JAJBMB010000003">
    <property type="protein sequence ID" value="MCB5445343.1"/>
    <property type="molecule type" value="Genomic_DNA"/>
</dbReference>
<evidence type="ECO:0000313" key="1">
    <source>
        <dbReference type="EMBL" id="MCB5445343.1"/>
    </source>
</evidence>
<evidence type="ECO:0000313" key="2">
    <source>
        <dbReference type="Proteomes" id="UP001299409"/>
    </source>
</evidence>
<proteinExistence type="predicted"/>
<accession>A0ABS8CV70</accession>
<dbReference type="RefSeq" id="WP_226915374.1">
    <property type="nucleotide sequence ID" value="NZ_BAABXU010000001.1"/>
</dbReference>
<protein>
    <submittedName>
        <fullName evidence="1">Uncharacterized protein</fullName>
    </submittedName>
</protein>
<organism evidence="1 2">
    <name type="scientific">Intestinibacter bartlettii</name>
    <dbReference type="NCBI Taxonomy" id="261299"/>
    <lineage>
        <taxon>Bacteria</taxon>
        <taxon>Bacillati</taxon>
        <taxon>Bacillota</taxon>
        <taxon>Clostridia</taxon>
        <taxon>Peptostreptococcales</taxon>
        <taxon>Peptostreptococcaceae</taxon>
        <taxon>Intestinibacter</taxon>
    </lineage>
</organism>
<comment type="caution">
    <text evidence="1">The sequence shown here is derived from an EMBL/GenBank/DDBJ whole genome shotgun (WGS) entry which is preliminary data.</text>
</comment>
<name>A0ABS8CV70_9FIRM</name>
<sequence length="402" mass="49084">MYKATYLVETEEDQRDIRRIILNFEFKEKSFETVKTLHSLIYKSLFENFYDNFIICTLFDDKETSVLKKIEKYFNKFEDCLKKEFNYRISYAGYLKTNNCKTYRDIKKEFKKNNVYFLDSEYSREEYDSLISSYNFYTKENAKKNTFEILNLQNKKYFDYQYEDINFSYEVFYMEKDYNSDKDECYFGNLQWSICGYTCENNYDEIVKYLEDFFKQVIDLVNFTIGTIGYNFFLEPKILPFNAYFIENVIFENWLDQLDNLETYLPRYSSSYPYENLKCLKSIEWLNYLPMELFNNIDCNIENEELINCITMEDKGVFIKMNKDIKNISINDKFLLRKYLNNILVKGYCKMFKDSIRYFWEEVPIYLDEIFPIKDEFEDEYEIVFISDANLKYVPNKICKNL</sequence>
<gene>
    <name evidence="1" type="ORF">LIP50_03910</name>
</gene>